<dbReference type="PROSITE" id="PS00622">
    <property type="entry name" value="HTH_LUXR_1"/>
    <property type="match status" value="1"/>
</dbReference>
<dbReference type="GO" id="GO:0006355">
    <property type="term" value="P:regulation of DNA-templated transcription"/>
    <property type="evidence" value="ECO:0007669"/>
    <property type="project" value="InterPro"/>
</dbReference>
<sequence length="101" mass="11176">MLAVLERGANLDLVRQRAAGPEGARRVEELFTSAERDVVHLVAQGCTNRAIARELYLSVRTVELRLTNVYRKARVRSGFELIRLLAEAGDEQTADAASRPA</sequence>
<dbReference type="PRINTS" id="PR00038">
    <property type="entry name" value="HTHLUXR"/>
</dbReference>
<evidence type="ECO:0000256" key="3">
    <source>
        <dbReference type="ARBA" id="ARBA00023163"/>
    </source>
</evidence>
<reference evidence="5 6" key="1">
    <citation type="submission" date="2020-08" db="EMBL/GenBank/DDBJ databases">
        <title>Sequencing the genomes of 1000 actinobacteria strains.</title>
        <authorList>
            <person name="Klenk H.-P."/>
        </authorList>
    </citation>
    <scope>NUCLEOTIDE SEQUENCE [LARGE SCALE GENOMIC DNA]</scope>
    <source>
        <strain evidence="5 6">DSM 28796</strain>
    </source>
</reference>
<name>A0A841AIG4_9MICO</name>
<comment type="caution">
    <text evidence="5">The sequence shown here is derived from an EMBL/GenBank/DDBJ whole genome shotgun (WGS) entry which is preliminary data.</text>
</comment>
<evidence type="ECO:0000313" key="5">
    <source>
        <dbReference type="EMBL" id="MBB5832834.1"/>
    </source>
</evidence>
<evidence type="ECO:0000256" key="1">
    <source>
        <dbReference type="ARBA" id="ARBA00023015"/>
    </source>
</evidence>
<keyword evidence="6" id="KW-1185">Reference proteome</keyword>
<feature type="domain" description="HTH luxR-type" evidence="4">
    <location>
        <begin position="24"/>
        <end position="89"/>
    </location>
</feature>
<dbReference type="Pfam" id="PF00196">
    <property type="entry name" value="GerE"/>
    <property type="match status" value="1"/>
</dbReference>
<evidence type="ECO:0000313" key="6">
    <source>
        <dbReference type="Proteomes" id="UP000588158"/>
    </source>
</evidence>
<dbReference type="InterPro" id="IPR036388">
    <property type="entry name" value="WH-like_DNA-bd_sf"/>
</dbReference>
<accession>A0A841AIG4</accession>
<dbReference type="AlphaFoldDB" id="A0A841AIG4"/>
<dbReference type="Gene3D" id="1.10.10.10">
    <property type="entry name" value="Winged helix-like DNA-binding domain superfamily/Winged helix DNA-binding domain"/>
    <property type="match status" value="1"/>
</dbReference>
<keyword evidence="3" id="KW-0804">Transcription</keyword>
<dbReference type="PANTHER" id="PTHR44688:SF16">
    <property type="entry name" value="DNA-BINDING TRANSCRIPTIONAL ACTIVATOR DEVR_DOSR"/>
    <property type="match status" value="1"/>
</dbReference>
<dbReference type="EMBL" id="JACHLZ010000001">
    <property type="protein sequence ID" value="MBB5832834.1"/>
    <property type="molecule type" value="Genomic_DNA"/>
</dbReference>
<dbReference type="RefSeq" id="WP_184326092.1">
    <property type="nucleotide sequence ID" value="NZ_JACHLZ010000001.1"/>
</dbReference>
<organism evidence="5 6">
    <name type="scientific">Brachybacterium aquaticum</name>
    <dbReference type="NCBI Taxonomy" id="1432564"/>
    <lineage>
        <taxon>Bacteria</taxon>
        <taxon>Bacillati</taxon>
        <taxon>Actinomycetota</taxon>
        <taxon>Actinomycetes</taxon>
        <taxon>Micrococcales</taxon>
        <taxon>Dermabacteraceae</taxon>
        <taxon>Brachybacterium</taxon>
    </lineage>
</organism>
<evidence type="ECO:0000256" key="2">
    <source>
        <dbReference type="ARBA" id="ARBA00023125"/>
    </source>
</evidence>
<proteinExistence type="predicted"/>
<keyword evidence="2 5" id="KW-0238">DNA-binding</keyword>
<dbReference type="CDD" id="cd06170">
    <property type="entry name" value="LuxR_C_like"/>
    <property type="match status" value="1"/>
</dbReference>
<gene>
    <name evidence="5" type="ORF">HNR70_002647</name>
</gene>
<dbReference type="Proteomes" id="UP000588158">
    <property type="component" value="Unassembled WGS sequence"/>
</dbReference>
<dbReference type="SMART" id="SM00421">
    <property type="entry name" value="HTH_LUXR"/>
    <property type="match status" value="1"/>
</dbReference>
<dbReference type="PROSITE" id="PS50043">
    <property type="entry name" value="HTH_LUXR_2"/>
    <property type="match status" value="1"/>
</dbReference>
<keyword evidence="1" id="KW-0805">Transcription regulation</keyword>
<dbReference type="PANTHER" id="PTHR44688">
    <property type="entry name" value="DNA-BINDING TRANSCRIPTIONAL ACTIVATOR DEVR_DOSR"/>
    <property type="match status" value="1"/>
</dbReference>
<dbReference type="SUPFAM" id="SSF46894">
    <property type="entry name" value="C-terminal effector domain of the bipartite response regulators"/>
    <property type="match status" value="1"/>
</dbReference>
<dbReference type="InterPro" id="IPR000792">
    <property type="entry name" value="Tscrpt_reg_LuxR_C"/>
</dbReference>
<evidence type="ECO:0000259" key="4">
    <source>
        <dbReference type="PROSITE" id="PS50043"/>
    </source>
</evidence>
<dbReference type="InterPro" id="IPR016032">
    <property type="entry name" value="Sig_transdc_resp-reg_C-effctor"/>
</dbReference>
<dbReference type="GO" id="GO:0003677">
    <property type="term" value="F:DNA binding"/>
    <property type="evidence" value="ECO:0007669"/>
    <property type="project" value="UniProtKB-KW"/>
</dbReference>
<protein>
    <submittedName>
        <fullName evidence="5">DNA-binding NarL/FixJ family response regulator</fullName>
    </submittedName>
</protein>